<dbReference type="EMBL" id="JAWZYT010000059">
    <property type="protein sequence ID" value="KAK4328773.1"/>
    <property type="molecule type" value="Genomic_DNA"/>
</dbReference>
<protein>
    <submittedName>
        <fullName evidence="1">Uncharacterized protein</fullName>
    </submittedName>
</protein>
<gene>
    <name evidence="1" type="ORF">Pmani_000832</name>
</gene>
<evidence type="ECO:0000313" key="2">
    <source>
        <dbReference type="Proteomes" id="UP001292094"/>
    </source>
</evidence>
<comment type="caution">
    <text evidence="1">The sequence shown here is derived from an EMBL/GenBank/DDBJ whole genome shotgun (WGS) entry which is preliminary data.</text>
</comment>
<accession>A0AAE1UKW6</accession>
<evidence type="ECO:0000313" key="1">
    <source>
        <dbReference type="EMBL" id="KAK4328773.1"/>
    </source>
</evidence>
<reference evidence="1" key="1">
    <citation type="submission" date="2023-11" db="EMBL/GenBank/DDBJ databases">
        <title>Genome assemblies of two species of porcelain crab, Petrolisthes cinctipes and Petrolisthes manimaculis (Anomura: Porcellanidae).</title>
        <authorList>
            <person name="Angst P."/>
        </authorList>
    </citation>
    <scope>NUCLEOTIDE SEQUENCE</scope>
    <source>
        <strain evidence="1">PB745_02</strain>
        <tissue evidence="1">Gill</tissue>
    </source>
</reference>
<keyword evidence="2" id="KW-1185">Reference proteome</keyword>
<proteinExistence type="predicted"/>
<sequence>MLPPEVFTHIRPTLTATWEGANYTALKEILSKALRSTRTMYLDQLDATQPEGHQPSALLKEMIRLNNAEIQPFPEYVLRHRHNCLMPTTVHIFLPSRPELSLT</sequence>
<dbReference type="Proteomes" id="UP001292094">
    <property type="component" value="Unassembled WGS sequence"/>
</dbReference>
<dbReference type="AlphaFoldDB" id="A0AAE1UKW6"/>
<name>A0AAE1UKW6_9EUCA</name>
<organism evidence="1 2">
    <name type="scientific">Petrolisthes manimaculis</name>
    <dbReference type="NCBI Taxonomy" id="1843537"/>
    <lineage>
        <taxon>Eukaryota</taxon>
        <taxon>Metazoa</taxon>
        <taxon>Ecdysozoa</taxon>
        <taxon>Arthropoda</taxon>
        <taxon>Crustacea</taxon>
        <taxon>Multicrustacea</taxon>
        <taxon>Malacostraca</taxon>
        <taxon>Eumalacostraca</taxon>
        <taxon>Eucarida</taxon>
        <taxon>Decapoda</taxon>
        <taxon>Pleocyemata</taxon>
        <taxon>Anomura</taxon>
        <taxon>Galatheoidea</taxon>
        <taxon>Porcellanidae</taxon>
        <taxon>Petrolisthes</taxon>
    </lineage>
</organism>